<keyword evidence="8" id="KW-1185">Reference proteome</keyword>
<evidence type="ECO:0000256" key="1">
    <source>
        <dbReference type="ARBA" id="ARBA00004196"/>
    </source>
</evidence>
<dbReference type="SUPFAM" id="SSF53850">
    <property type="entry name" value="Periplasmic binding protein-like II"/>
    <property type="match status" value="1"/>
</dbReference>
<evidence type="ECO:0000256" key="5">
    <source>
        <dbReference type="SAM" id="SignalP"/>
    </source>
</evidence>
<sequence>MLTILRLVAFALFLYAPLSLAETVLQRGNGAEPETLDFHKSSGVPEANIQRDLFEGLVTESADGKLQPGVAESWETSADGKTYTFHLRKEVKWSDGSALTAADFVYAWRRALAPETASDYAFILWPVAGAESYSKGESKDPASIAIKAVDPHTLEVQLNAPTAYFLGMLTHHMTYPLAQAELEKFGKDWTKPGNLVSNGAYRLSEWQPQSHIKLEKNPQYRDAANVAIDTVKYIPTEDKNTELKRFRAGELDITDDIPSDQTAWVKENLPDAFRNSAYIGTYYYALNLEHPAFKDKPKLRRALSLAIDREILTEKITQSGEIPAYGWVPAVEGYTQQTMEEKSLDKAARVALAKQLYAESGYTADKPLELEILYNTSDNHKKLAVAVAAMWKQTLGVTTQLRNEEWKVYLSSRSQKQFQVIRSGWIGDYNDAYSFLGLFKSDVGEMNPSNYKNPEFDRLMKEAETQADAKLRSEAMAQAERVLLADMPIVPVYHYTTQHLVSSKVTGWVDNVMDVHPSRYLGIK</sequence>
<evidence type="ECO:0000256" key="3">
    <source>
        <dbReference type="ARBA" id="ARBA00022448"/>
    </source>
</evidence>
<dbReference type="InterPro" id="IPR000914">
    <property type="entry name" value="SBP_5_dom"/>
</dbReference>
<protein>
    <submittedName>
        <fullName evidence="7">Peptide ABC transporter substrate-binding protein</fullName>
    </submittedName>
</protein>
<accession>A0ABX7X4S9</accession>
<keyword evidence="4 5" id="KW-0732">Signal</keyword>
<comment type="subcellular location">
    <subcellularLocation>
        <location evidence="1">Cell envelope</location>
    </subcellularLocation>
</comment>
<evidence type="ECO:0000313" key="8">
    <source>
        <dbReference type="Proteomes" id="UP000672027"/>
    </source>
</evidence>
<dbReference type="Pfam" id="PF00496">
    <property type="entry name" value="SBP_bac_5"/>
    <property type="match status" value="1"/>
</dbReference>
<dbReference type="Gene3D" id="3.40.190.10">
    <property type="entry name" value="Periplasmic binding protein-like II"/>
    <property type="match status" value="1"/>
</dbReference>
<feature type="chain" id="PRO_5047467223" evidence="5">
    <location>
        <begin position="22"/>
        <end position="524"/>
    </location>
</feature>
<evidence type="ECO:0000256" key="4">
    <source>
        <dbReference type="ARBA" id="ARBA00022729"/>
    </source>
</evidence>
<name>A0ABX7X4S9_9GAMM</name>
<evidence type="ECO:0000259" key="6">
    <source>
        <dbReference type="Pfam" id="PF00496"/>
    </source>
</evidence>
<evidence type="ECO:0000313" key="7">
    <source>
        <dbReference type="EMBL" id="QTR49828.1"/>
    </source>
</evidence>
<organism evidence="7 8">
    <name type="scientific">Candidatus Thiothrix anitrata</name>
    <dbReference type="NCBI Taxonomy" id="2823902"/>
    <lineage>
        <taxon>Bacteria</taxon>
        <taxon>Pseudomonadati</taxon>
        <taxon>Pseudomonadota</taxon>
        <taxon>Gammaproteobacteria</taxon>
        <taxon>Thiotrichales</taxon>
        <taxon>Thiotrichaceae</taxon>
        <taxon>Thiothrix</taxon>
    </lineage>
</organism>
<dbReference type="PIRSF" id="PIRSF002741">
    <property type="entry name" value="MppA"/>
    <property type="match status" value="1"/>
</dbReference>
<dbReference type="PANTHER" id="PTHR30290:SF10">
    <property type="entry name" value="PERIPLASMIC OLIGOPEPTIDE-BINDING PROTEIN-RELATED"/>
    <property type="match status" value="1"/>
</dbReference>
<keyword evidence="3" id="KW-0813">Transport</keyword>
<dbReference type="CDD" id="cd08504">
    <property type="entry name" value="PBP2_OppA"/>
    <property type="match status" value="1"/>
</dbReference>
<proteinExistence type="inferred from homology"/>
<dbReference type="Gene3D" id="3.10.105.10">
    <property type="entry name" value="Dipeptide-binding Protein, Domain 3"/>
    <property type="match status" value="1"/>
</dbReference>
<dbReference type="Gene3D" id="3.90.76.10">
    <property type="entry name" value="Dipeptide-binding Protein, Domain 1"/>
    <property type="match status" value="1"/>
</dbReference>
<dbReference type="InterPro" id="IPR039424">
    <property type="entry name" value="SBP_5"/>
</dbReference>
<dbReference type="EMBL" id="CP072800">
    <property type="protein sequence ID" value="QTR49828.1"/>
    <property type="molecule type" value="Genomic_DNA"/>
</dbReference>
<dbReference type="PANTHER" id="PTHR30290">
    <property type="entry name" value="PERIPLASMIC BINDING COMPONENT OF ABC TRANSPORTER"/>
    <property type="match status" value="1"/>
</dbReference>
<dbReference type="InterPro" id="IPR030678">
    <property type="entry name" value="Peptide/Ni-bd"/>
</dbReference>
<feature type="signal peptide" evidence="5">
    <location>
        <begin position="1"/>
        <end position="21"/>
    </location>
</feature>
<gene>
    <name evidence="7" type="ORF">J8380_16645</name>
</gene>
<comment type="similarity">
    <text evidence="2">Belongs to the bacterial solute-binding protein 5 family.</text>
</comment>
<evidence type="ECO:0000256" key="2">
    <source>
        <dbReference type="ARBA" id="ARBA00005695"/>
    </source>
</evidence>
<reference evidence="7 8" key="1">
    <citation type="submission" date="2021-04" db="EMBL/GenBank/DDBJ databases">
        <title>Genomics, taxonomy and metabolism of representatives of sulfur bacteria of the genus Thiothrix: Thiothrix fructosivorans QT, Thiothrix unzii A1T and three new species, Thiothrix subterranea sp. nov., Thiothrix litoralis sp. nov. and 'Candidatus Thiothrix anitrata' sp. nov.</title>
        <authorList>
            <person name="Ravin N.V."/>
            <person name="Smolyakov D."/>
            <person name="Rudenko T.S."/>
            <person name="Mardanov A.V."/>
            <person name="Beletsky A.V."/>
            <person name="Markov N.D."/>
            <person name="Fomenkov A.I."/>
            <person name="Roberts R.J."/>
            <person name="Karnachuk O.V."/>
            <person name="Novikov A."/>
            <person name="Grabovich M.Y."/>
        </authorList>
    </citation>
    <scope>NUCLEOTIDE SEQUENCE [LARGE SCALE GENOMIC DNA]</scope>
    <source>
        <strain evidence="7 8">A52</strain>
    </source>
</reference>
<feature type="domain" description="Solute-binding protein family 5" evidence="6">
    <location>
        <begin position="65"/>
        <end position="443"/>
    </location>
</feature>
<dbReference type="RefSeq" id="WP_210226655.1">
    <property type="nucleotide sequence ID" value="NZ_CP072800.1"/>
</dbReference>
<dbReference type="Proteomes" id="UP000672027">
    <property type="component" value="Chromosome"/>
</dbReference>